<evidence type="ECO:0000313" key="3">
    <source>
        <dbReference type="Proteomes" id="UP000623215"/>
    </source>
</evidence>
<keyword evidence="1" id="KW-1133">Transmembrane helix</keyword>
<protein>
    <submittedName>
        <fullName evidence="2">Uncharacterized protein</fullName>
    </submittedName>
</protein>
<dbReference type="AlphaFoldDB" id="A0A832ZYP0"/>
<comment type="caution">
    <text evidence="2">The sequence shown here is derived from an EMBL/GenBank/DDBJ whole genome shotgun (WGS) entry which is preliminary data.</text>
</comment>
<feature type="transmembrane region" description="Helical" evidence="1">
    <location>
        <begin position="32"/>
        <end position="50"/>
    </location>
</feature>
<keyword evidence="1" id="KW-0812">Transmembrane</keyword>
<organism evidence="2 3">
    <name type="scientific">Methanothermococcus okinawensis</name>
    <dbReference type="NCBI Taxonomy" id="155863"/>
    <lineage>
        <taxon>Archaea</taxon>
        <taxon>Methanobacteriati</taxon>
        <taxon>Methanobacteriota</taxon>
        <taxon>Methanomada group</taxon>
        <taxon>Methanococci</taxon>
        <taxon>Methanococcales</taxon>
        <taxon>Methanococcaceae</taxon>
        <taxon>Methanothermococcus</taxon>
    </lineage>
</organism>
<proteinExistence type="predicted"/>
<reference evidence="2" key="1">
    <citation type="journal article" date="2020" name="ISME J.">
        <title>Gammaproteobacteria mediating utilization of methyl-, sulfur- and petroleum organic compounds in deep ocean hydrothermal plumes.</title>
        <authorList>
            <person name="Zhou Z."/>
            <person name="Liu Y."/>
            <person name="Pan J."/>
            <person name="Cron B.R."/>
            <person name="Toner B.M."/>
            <person name="Anantharaman K."/>
            <person name="Breier J.A."/>
            <person name="Dick G.J."/>
            <person name="Li M."/>
        </authorList>
    </citation>
    <scope>NUCLEOTIDE SEQUENCE</scope>
    <source>
        <strain evidence="2">SZUA-1534</strain>
    </source>
</reference>
<sequence length="187" mass="22157">MIKEYRFTGLSALLVILLIFLLLFLFTLLLSPIIILLTLLLILYLIYQRFKNSISQMLKNLRKKKIKISEDSTRGELEIDLVKRTSESLKLDPEMEEFIKYLVSKGFKYDTKSGRLYYGNRLVYAIYKKTYPINNIIRLYNSKPEVDIIVLGLKGTPDNPKFIFFIPVEESRERMSIEELKRYLKRL</sequence>
<dbReference type="Proteomes" id="UP000623215">
    <property type="component" value="Unassembled WGS sequence"/>
</dbReference>
<evidence type="ECO:0000256" key="1">
    <source>
        <dbReference type="SAM" id="Phobius"/>
    </source>
</evidence>
<evidence type="ECO:0000313" key="2">
    <source>
        <dbReference type="EMBL" id="HIQ32549.1"/>
    </source>
</evidence>
<feature type="transmembrane region" description="Helical" evidence="1">
    <location>
        <begin position="7"/>
        <end position="26"/>
    </location>
</feature>
<dbReference type="EMBL" id="DQVW01000064">
    <property type="protein sequence ID" value="HIQ32549.1"/>
    <property type="molecule type" value="Genomic_DNA"/>
</dbReference>
<keyword evidence="1" id="KW-0472">Membrane</keyword>
<name>A0A832ZYP0_9EURY</name>
<accession>A0A832ZYP0</accession>
<gene>
    <name evidence="2" type="ORF">EYH55_03610</name>
</gene>